<evidence type="ECO:0000313" key="2">
    <source>
        <dbReference type="Proteomes" id="UP000619295"/>
    </source>
</evidence>
<comment type="caution">
    <text evidence="1">The sequence shown here is derived from an EMBL/GenBank/DDBJ whole genome shotgun (WGS) entry which is preliminary data.</text>
</comment>
<dbReference type="EMBL" id="JACXWY010000001">
    <property type="protein sequence ID" value="MBD3844257.1"/>
    <property type="molecule type" value="Genomic_DNA"/>
</dbReference>
<dbReference type="Pfam" id="PF03237">
    <property type="entry name" value="Terminase_6N"/>
    <property type="match status" value="1"/>
</dbReference>
<accession>A0A927HYE0</accession>
<reference evidence="1" key="1">
    <citation type="submission" date="2020-09" db="EMBL/GenBank/DDBJ databases">
        <title>Bosea spartocytisi sp. nov. a root nodule endophyte of Spartocytisus supranubius in the high mountain ecosystem fo the Teide National Park (Canary Islands, Spain).</title>
        <authorList>
            <person name="Pulido-Suarez L."/>
            <person name="Peix A."/>
            <person name="Igual J.M."/>
            <person name="Socas-Perez N."/>
            <person name="Velazquez E."/>
            <person name="Flores-Felix J.D."/>
            <person name="Leon-Barrios M."/>
        </authorList>
    </citation>
    <scope>NUCLEOTIDE SEQUENCE</scope>
    <source>
        <strain evidence="1">SSUT16</strain>
    </source>
</reference>
<name>A0A927HYE0_9HYPH</name>
<proteinExistence type="predicted"/>
<protein>
    <submittedName>
        <fullName evidence="1">Terminase</fullName>
    </submittedName>
</protein>
<gene>
    <name evidence="1" type="ORF">IED13_01005</name>
</gene>
<sequence>MSSLISASVSSPASLNSPLEAKAELAKLLAEKQRRRDTTKLQRYRPYAKQREFHAAGAVHRERLFMAGNQLGKTYSGAAEAAIHLTGDYPVWWQGRRFDRPVRFWAGSETNEVTRDGAQRLLVGEPKDEAQWGTGLIPKASLLDWTRRQGVPDALDGVMVRHTTGGISILGFKSYDMGRTKWQGETLDGVWFDEEPPSDIYFEGLTRTNATNGMVYLTFTPLKGMSDVVHQFIQDCGLE</sequence>
<evidence type="ECO:0000313" key="1">
    <source>
        <dbReference type="EMBL" id="MBD3844257.1"/>
    </source>
</evidence>
<organism evidence="1 2">
    <name type="scientific">Bosea spartocytisi</name>
    <dbReference type="NCBI Taxonomy" id="2773451"/>
    <lineage>
        <taxon>Bacteria</taxon>
        <taxon>Pseudomonadati</taxon>
        <taxon>Pseudomonadota</taxon>
        <taxon>Alphaproteobacteria</taxon>
        <taxon>Hyphomicrobiales</taxon>
        <taxon>Boseaceae</taxon>
        <taxon>Bosea</taxon>
    </lineage>
</organism>
<keyword evidence="2" id="KW-1185">Reference proteome</keyword>
<dbReference type="Proteomes" id="UP000619295">
    <property type="component" value="Unassembled WGS sequence"/>
</dbReference>
<dbReference type="AlphaFoldDB" id="A0A927HYE0"/>